<proteinExistence type="predicted"/>
<gene>
    <name evidence="1" type="ORF">S01H1_61713</name>
</gene>
<evidence type="ECO:0000313" key="1">
    <source>
        <dbReference type="EMBL" id="GAG36301.1"/>
    </source>
</evidence>
<organism evidence="1">
    <name type="scientific">marine sediment metagenome</name>
    <dbReference type="NCBI Taxonomy" id="412755"/>
    <lineage>
        <taxon>unclassified sequences</taxon>
        <taxon>metagenomes</taxon>
        <taxon>ecological metagenomes</taxon>
    </lineage>
</organism>
<dbReference type="EMBL" id="BARS01040494">
    <property type="protein sequence ID" value="GAG36301.1"/>
    <property type="molecule type" value="Genomic_DNA"/>
</dbReference>
<accession>X0YHJ4</accession>
<name>X0YHJ4_9ZZZZ</name>
<comment type="caution">
    <text evidence="1">The sequence shown here is derived from an EMBL/GenBank/DDBJ whole genome shotgun (WGS) entry which is preliminary data.</text>
</comment>
<sequence>KNIFTAHTEEGKQVSVSLDRFASVAERGKGKPYYK</sequence>
<reference evidence="1" key="1">
    <citation type="journal article" date="2014" name="Front. Microbiol.">
        <title>High frequency of phylogenetically diverse reductive dehalogenase-homologous genes in deep subseafloor sedimentary metagenomes.</title>
        <authorList>
            <person name="Kawai M."/>
            <person name="Futagami T."/>
            <person name="Toyoda A."/>
            <person name="Takaki Y."/>
            <person name="Nishi S."/>
            <person name="Hori S."/>
            <person name="Arai W."/>
            <person name="Tsubouchi T."/>
            <person name="Morono Y."/>
            <person name="Uchiyama I."/>
            <person name="Ito T."/>
            <person name="Fujiyama A."/>
            <person name="Inagaki F."/>
            <person name="Takami H."/>
        </authorList>
    </citation>
    <scope>NUCLEOTIDE SEQUENCE</scope>
    <source>
        <strain evidence="1">Expedition CK06-06</strain>
    </source>
</reference>
<dbReference type="AlphaFoldDB" id="X0YHJ4"/>
<protein>
    <submittedName>
        <fullName evidence="1">Uncharacterized protein</fullName>
    </submittedName>
</protein>
<feature type="non-terminal residue" evidence="1">
    <location>
        <position position="1"/>
    </location>
</feature>